<dbReference type="Proteomes" id="UP001148737">
    <property type="component" value="Unassembled WGS sequence"/>
</dbReference>
<accession>A0ACC1QQD1</accession>
<comment type="caution">
    <text evidence="1">The sequence shown here is derived from an EMBL/GenBank/DDBJ whole genome shotgun (WGS) entry which is preliminary data.</text>
</comment>
<evidence type="ECO:0000313" key="1">
    <source>
        <dbReference type="EMBL" id="KAJ3484305.1"/>
    </source>
</evidence>
<protein>
    <submittedName>
        <fullName evidence="1">Uncharacterized protein</fullName>
    </submittedName>
</protein>
<reference evidence="1" key="1">
    <citation type="submission" date="2022-07" db="EMBL/GenBank/DDBJ databases">
        <title>Genome Sequence of Lecanicillium saksenae.</title>
        <authorList>
            <person name="Buettner E."/>
        </authorList>
    </citation>
    <scope>NUCLEOTIDE SEQUENCE</scope>
    <source>
        <strain evidence="1">VT-O1</strain>
    </source>
</reference>
<keyword evidence="2" id="KW-1185">Reference proteome</keyword>
<evidence type="ECO:0000313" key="2">
    <source>
        <dbReference type="Proteomes" id="UP001148737"/>
    </source>
</evidence>
<sequence>MSQSLFIWPKIRSLLEHYESATRQLSAATAEETASSDGDRSLSDVDARAMEELLKSQALALIRLYHVTTTGENELPSACAHIRRRLKDIEQGSHSRLYAYQFDQVPLYWRQIYSDAQILTTFHILLRAVDNMAPLEQRQAFIGALDEVVARLDRCLVTVGGGGGILDRAWINKTLKMLEEAWELSPGSDPGREFSTLEPNPRMQLTRTIARHWGWSIDKFEKYMRDGHALATTTGQLGPEPVIFTDLTKDVWPAIKEKRWSQPDYLFRMTLGGRRMVPVEIGRSYVDQGWGQQLMPFREFIFRYIDGSLIPDNVAEAEIDTAPTGYLAQHDLFTQIPELRNDIQIPELCWADVPNSNPFSLAAPKSKLEMPQVNAWFGPPTTITPLHTDGYTNLLCQVVGTKYVRLYPPQAGRAMRPRSRDENGIDMSNTSAIDIGALEGWDKCIDDTMERDDDAAEKYKIELRDSLKDIEYFECILEPGDTLLIPMGWWHYVRSLSVSFSVSFWWN</sequence>
<name>A0ACC1QQD1_9HYPO</name>
<organism evidence="1 2">
    <name type="scientific">Lecanicillium saksenae</name>
    <dbReference type="NCBI Taxonomy" id="468837"/>
    <lineage>
        <taxon>Eukaryota</taxon>
        <taxon>Fungi</taxon>
        <taxon>Dikarya</taxon>
        <taxon>Ascomycota</taxon>
        <taxon>Pezizomycotina</taxon>
        <taxon>Sordariomycetes</taxon>
        <taxon>Hypocreomycetidae</taxon>
        <taxon>Hypocreales</taxon>
        <taxon>Cordycipitaceae</taxon>
        <taxon>Lecanicillium</taxon>
    </lineage>
</organism>
<dbReference type="EMBL" id="JANAKD010001036">
    <property type="protein sequence ID" value="KAJ3484305.1"/>
    <property type="molecule type" value="Genomic_DNA"/>
</dbReference>
<proteinExistence type="predicted"/>
<gene>
    <name evidence="1" type="ORF">NLG97_g7086</name>
</gene>